<organism evidence="1 2">
    <name type="scientific">Prunus armeniaca</name>
    <name type="common">Apricot</name>
    <name type="synonym">Armeniaca vulgaris</name>
    <dbReference type="NCBI Taxonomy" id="36596"/>
    <lineage>
        <taxon>Eukaryota</taxon>
        <taxon>Viridiplantae</taxon>
        <taxon>Streptophyta</taxon>
        <taxon>Embryophyta</taxon>
        <taxon>Tracheophyta</taxon>
        <taxon>Spermatophyta</taxon>
        <taxon>Magnoliopsida</taxon>
        <taxon>eudicotyledons</taxon>
        <taxon>Gunneridae</taxon>
        <taxon>Pentapetalae</taxon>
        <taxon>rosids</taxon>
        <taxon>fabids</taxon>
        <taxon>Rosales</taxon>
        <taxon>Rosaceae</taxon>
        <taxon>Amygdaloideae</taxon>
        <taxon>Amygdaleae</taxon>
        <taxon>Prunus</taxon>
    </lineage>
</organism>
<dbReference type="Proteomes" id="UP000507222">
    <property type="component" value="Unassembled WGS sequence"/>
</dbReference>
<accession>A0A6J5THC8</accession>
<evidence type="ECO:0000313" key="1">
    <source>
        <dbReference type="EMBL" id="CAB4262882.1"/>
    </source>
</evidence>
<protein>
    <submittedName>
        <fullName evidence="1">Uncharacterized protein</fullName>
    </submittedName>
</protein>
<proteinExistence type="predicted"/>
<dbReference type="EMBL" id="CAEKDK010000001">
    <property type="protein sequence ID" value="CAB4262882.1"/>
    <property type="molecule type" value="Genomic_DNA"/>
</dbReference>
<evidence type="ECO:0000313" key="2">
    <source>
        <dbReference type="Proteomes" id="UP000507222"/>
    </source>
</evidence>
<name>A0A6J5THC8_PRUAR</name>
<reference evidence="1 2" key="1">
    <citation type="submission" date="2020-05" db="EMBL/GenBank/DDBJ databases">
        <authorList>
            <person name="Campoy J."/>
            <person name="Schneeberger K."/>
            <person name="Spophaly S."/>
        </authorList>
    </citation>
    <scope>NUCLEOTIDE SEQUENCE [LARGE SCALE GENOMIC DNA]</scope>
    <source>
        <strain evidence="1">PruArmRojPasFocal</strain>
    </source>
</reference>
<gene>
    <name evidence="1" type="ORF">CURHAP_LOCUS2326</name>
</gene>
<dbReference type="AlphaFoldDB" id="A0A6J5THC8"/>
<sequence length="65" mass="7212">MKKKVLNFFSLSNPVAFRLKIAHKIQKINASLVDLKSEAPVIGLVSRQIDAAPQGMRTHANRLIS</sequence>